<evidence type="ECO:0000256" key="3">
    <source>
        <dbReference type="ARBA" id="ARBA00022729"/>
    </source>
</evidence>
<feature type="domain" description="RagB/SusD" evidence="6">
    <location>
        <begin position="384"/>
        <end position="591"/>
    </location>
</feature>
<dbReference type="SUPFAM" id="SSF48452">
    <property type="entry name" value="TPR-like"/>
    <property type="match status" value="1"/>
</dbReference>
<evidence type="ECO:0000313" key="8">
    <source>
        <dbReference type="EMBL" id="SCD21493.1"/>
    </source>
</evidence>
<keyword evidence="3" id="KW-0732">Signal</keyword>
<dbReference type="Pfam" id="PF14322">
    <property type="entry name" value="SusD-like_3"/>
    <property type="match status" value="1"/>
</dbReference>
<dbReference type="PROSITE" id="PS51257">
    <property type="entry name" value="PROKAR_LIPOPROTEIN"/>
    <property type="match status" value="1"/>
</dbReference>
<dbReference type="GO" id="GO:0009279">
    <property type="term" value="C:cell outer membrane"/>
    <property type="evidence" value="ECO:0007669"/>
    <property type="project" value="UniProtKB-SubCell"/>
</dbReference>
<proteinExistence type="inferred from homology"/>
<evidence type="ECO:0000259" key="7">
    <source>
        <dbReference type="Pfam" id="PF14322"/>
    </source>
</evidence>
<evidence type="ECO:0000256" key="1">
    <source>
        <dbReference type="ARBA" id="ARBA00004442"/>
    </source>
</evidence>
<evidence type="ECO:0000313" key="9">
    <source>
        <dbReference type="Proteomes" id="UP000187464"/>
    </source>
</evidence>
<dbReference type="STRING" id="1642647.PSM36_2697"/>
<comment type="subcellular location">
    <subcellularLocation>
        <location evidence="1">Cell outer membrane</location>
    </subcellularLocation>
</comment>
<comment type="similarity">
    <text evidence="2">Belongs to the SusD family.</text>
</comment>
<dbReference type="EMBL" id="LT605205">
    <property type="protein sequence ID" value="SCD21493.1"/>
    <property type="molecule type" value="Genomic_DNA"/>
</dbReference>
<dbReference type="Pfam" id="PF07980">
    <property type="entry name" value="SusD_RagB"/>
    <property type="match status" value="1"/>
</dbReference>
<accession>A0A1R3SZ88</accession>
<evidence type="ECO:0000256" key="4">
    <source>
        <dbReference type="ARBA" id="ARBA00023136"/>
    </source>
</evidence>
<reference evidence="8 9" key="1">
    <citation type="submission" date="2016-08" db="EMBL/GenBank/DDBJ databases">
        <authorList>
            <person name="Seilhamer J.J."/>
        </authorList>
    </citation>
    <scope>NUCLEOTIDE SEQUENCE [LARGE SCALE GENOMIC DNA]</scope>
    <source>
        <strain evidence="8">M3/6</strain>
    </source>
</reference>
<dbReference type="KEGG" id="psac:PSM36_2697"/>
<keyword evidence="5" id="KW-0998">Cell outer membrane</keyword>
<dbReference type="InterPro" id="IPR012944">
    <property type="entry name" value="SusD_RagB_dom"/>
</dbReference>
<evidence type="ECO:0000259" key="6">
    <source>
        <dbReference type="Pfam" id="PF07980"/>
    </source>
</evidence>
<name>A0A1R3SZ88_9BACT</name>
<dbReference type="InterPro" id="IPR011990">
    <property type="entry name" value="TPR-like_helical_dom_sf"/>
</dbReference>
<evidence type="ECO:0000256" key="2">
    <source>
        <dbReference type="ARBA" id="ARBA00006275"/>
    </source>
</evidence>
<evidence type="ECO:0000256" key="5">
    <source>
        <dbReference type="ARBA" id="ARBA00023237"/>
    </source>
</evidence>
<dbReference type="AlphaFoldDB" id="A0A1R3SZ88"/>
<dbReference type="Proteomes" id="UP000187464">
    <property type="component" value="Chromosome I"/>
</dbReference>
<feature type="domain" description="SusD-like N-terminal" evidence="7">
    <location>
        <begin position="89"/>
        <end position="222"/>
    </location>
</feature>
<sequence>MIIMNTKLQYKIVVLVMTLSFFGACSLEEYNPSGSTADIVFSTEEGMNALVNSAYYNFSAQFYGREDIMFLFEGGTDLWYMGARGTYAEQLLVYNERLDPTTGQIRNTWQRLYEIVNYTNAGINRIENVVYSDENVKLAKEGELRFIRAYAYWMIAETFGGVTLRTTETSGVPLTAERSPLKDFYDLIISDLERAAQILPYHQDQVGRADKKAAYGMLARAALTRASYLEYFENNKAEADQFYQKALDAANELIDSQAEYGCRLYDTFEEVFAPSNNKNNAEALWTITHSTNSALNPQPNNANRLFRWYLAKYTGLCGMPSLEVTEYGRDGASRLMPTRFLLDIFDEDIDARYYGSFREHFILPLTTQPYSWTTTDIARFEKSFSAGSVTIQPGDTALFYTKKVITDKDSRPYGVKDINDTYNSDGTISTNANNNPYYPSLMKFRDPDRTPGSDAGTKNVIVMRLAEMYLIAAEASYKLNRTSPDAAYYINVLRTRAAVKTPVDRTSEMQVSISDIDLDFLLDERARELAGEHLRWPDLKRTKQLENRLGQGNQNPDITAFNPDKHYVRPIPQSELDVLENADEYGQNPGY</sequence>
<gene>
    <name evidence="8" type="ORF">PSM36_2697</name>
</gene>
<protein>
    <submittedName>
        <fullName evidence="8">SusD family</fullName>
    </submittedName>
</protein>
<dbReference type="Gene3D" id="1.25.40.390">
    <property type="match status" value="1"/>
</dbReference>
<organism evidence="8 9">
    <name type="scientific">Proteiniphilum saccharofermentans</name>
    <dbReference type="NCBI Taxonomy" id="1642647"/>
    <lineage>
        <taxon>Bacteria</taxon>
        <taxon>Pseudomonadati</taxon>
        <taxon>Bacteroidota</taxon>
        <taxon>Bacteroidia</taxon>
        <taxon>Bacteroidales</taxon>
        <taxon>Dysgonomonadaceae</taxon>
        <taxon>Proteiniphilum</taxon>
    </lineage>
</organism>
<dbReference type="InterPro" id="IPR033985">
    <property type="entry name" value="SusD-like_N"/>
</dbReference>
<keyword evidence="4" id="KW-0472">Membrane</keyword>
<keyword evidence="9" id="KW-1185">Reference proteome</keyword>